<protein>
    <submittedName>
        <fullName evidence="5">SpoU rRNA methylase family protein</fullName>
    </submittedName>
</protein>
<dbReference type="InterPro" id="IPR029026">
    <property type="entry name" value="tRNA_m1G_MTases_N"/>
</dbReference>
<dbReference type="GO" id="GO:0008173">
    <property type="term" value="F:RNA methyltransferase activity"/>
    <property type="evidence" value="ECO:0007669"/>
    <property type="project" value="InterPro"/>
</dbReference>
<feature type="region of interest" description="Disordered" evidence="3">
    <location>
        <begin position="53"/>
        <end position="75"/>
    </location>
</feature>
<dbReference type="Proteomes" id="UP000294221">
    <property type="component" value="Unassembled WGS sequence"/>
</dbReference>
<gene>
    <name evidence="5" type="ORF">PG2054B_1461</name>
</gene>
<keyword evidence="1 5" id="KW-0489">Methyltransferase</keyword>
<dbReference type="AlphaFoldDB" id="A0A4Q5A6F3"/>
<keyword evidence="2" id="KW-0808">Transferase</keyword>
<dbReference type="PANTHER" id="PTHR43191:SF2">
    <property type="entry name" value="RRNA METHYLTRANSFERASE 3, MITOCHONDRIAL"/>
    <property type="match status" value="1"/>
</dbReference>
<evidence type="ECO:0000313" key="5">
    <source>
        <dbReference type="EMBL" id="RYQ19704.1"/>
    </source>
</evidence>
<proteinExistence type="predicted"/>
<comment type="caution">
    <text evidence="5">The sequence shown here is derived from an EMBL/GenBank/DDBJ whole genome shotgun (WGS) entry which is preliminary data.</text>
</comment>
<dbReference type="PANTHER" id="PTHR43191">
    <property type="entry name" value="RRNA METHYLTRANSFERASE 3"/>
    <property type="match status" value="1"/>
</dbReference>
<dbReference type="SUPFAM" id="SSF75217">
    <property type="entry name" value="alpha/beta knot"/>
    <property type="match status" value="1"/>
</dbReference>
<dbReference type="Pfam" id="PF00588">
    <property type="entry name" value="SpoU_methylase"/>
    <property type="match status" value="1"/>
</dbReference>
<evidence type="ECO:0000256" key="1">
    <source>
        <dbReference type="ARBA" id="ARBA00022603"/>
    </source>
</evidence>
<feature type="compositionally biased region" description="Basic and acidic residues" evidence="3">
    <location>
        <begin position="58"/>
        <end position="75"/>
    </location>
</feature>
<evidence type="ECO:0000256" key="3">
    <source>
        <dbReference type="SAM" id="MobiDB-lite"/>
    </source>
</evidence>
<name>A0A4Q5A6F3_9BIFI</name>
<reference evidence="5 6" key="1">
    <citation type="submission" date="2018-12" db="EMBL/GenBank/DDBJ databases">
        <title>Unveiling genomic diversity among members of the Bifidobacterium pseudolongum species, a widely distributed gut commensal of the animal kingdom.</title>
        <authorList>
            <person name="Lugli G.A."/>
            <person name="Duranti S."/>
            <person name="Albert K."/>
            <person name="Mancabelli L."/>
            <person name="Napoli S."/>
            <person name="Viappiani A."/>
            <person name="Anzalone R."/>
            <person name="Longhi G."/>
            <person name="Milani C."/>
            <person name="Turroni F."/>
            <person name="Alessandri G."/>
            <person name="Sela D.A."/>
            <person name="Van Sinderen D."/>
            <person name="Ventura M."/>
        </authorList>
    </citation>
    <scope>NUCLEOTIDE SEQUENCE [LARGE SCALE GENOMIC DNA]</scope>
    <source>
        <strain evidence="5 6">2054B</strain>
    </source>
</reference>
<evidence type="ECO:0000259" key="4">
    <source>
        <dbReference type="Pfam" id="PF00588"/>
    </source>
</evidence>
<sequence>MRGYGQKVRTGASTFFGASKKVGKLGPMHEPNPIDIAAKASGEPLFREVGVGPWEQAHPGEPRPDDPRFDPDLLDEGDRRNVLDRYRYWTVEAIKADLDARGRHPFEVAVENWTHDFNIGSMVRTANAFTANRVHIVGPHKWNRKGALMTELYQHVVNHPSIQDLVDDWHTRIAAERADAERRIAELELAPGDRLEQARHELHMAQHAKIIALDIVPGAVPIETYDFPERCLMLFGAEGPGLSQKAIDLADDVVYISQFGSVRSINAGAAAAVSMHAWISQHA</sequence>
<dbReference type="InterPro" id="IPR051259">
    <property type="entry name" value="rRNA_Methyltransferase"/>
</dbReference>
<dbReference type="EMBL" id="RYUN01000009">
    <property type="protein sequence ID" value="RYQ19704.1"/>
    <property type="molecule type" value="Genomic_DNA"/>
</dbReference>
<dbReference type="Gene3D" id="3.40.1280.10">
    <property type="match status" value="1"/>
</dbReference>
<dbReference type="InterPro" id="IPR001537">
    <property type="entry name" value="SpoU_MeTrfase"/>
</dbReference>
<feature type="domain" description="tRNA/rRNA methyltransferase SpoU type" evidence="4">
    <location>
        <begin position="186"/>
        <end position="275"/>
    </location>
</feature>
<dbReference type="GO" id="GO:0032259">
    <property type="term" value="P:methylation"/>
    <property type="evidence" value="ECO:0007669"/>
    <property type="project" value="UniProtKB-KW"/>
</dbReference>
<dbReference type="GO" id="GO:0006396">
    <property type="term" value="P:RNA processing"/>
    <property type="evidence" value="ECO:0007669"/>
    <property type="project" value="InterPro"/>
</dbReference>
<dbReference type="InterPro" id="IPR029028">
    <property type="entry name" value="Alpha/beta_knot_MTases"/>
</dbReference>
<organism evidence="5 6">
    <name type="scientific">Bifidobacterium pseudolongum subsp. pseudolongum</name>
    <dbReference type="NCBI Taxonomy" id="31954"/>
    <lineage>
        <taxon>Bacteria</taxon>
        <taxon>Bacillati</taxon>
        <taxon>Actinomycetota</taxon>
        <taxon>Actinomycetes</taxon>
        <taxon>Bifidobacteriales</taxon>
        <taxon>Bifidobacteriaceae</taxon>
        <taxon>Bifidobacterium</taxon>
    </lineage>
</organism>
<dbReference type="GO" id="GO:0003723">
    <property type="term" value="F:RNA binding"/>
    <property type="evidence" value="ECO:0007669"/>
    <property type="project" value="InterPro"/>
</dbReference>
<evidence type="ECO:0000256" key="2">
    <source>
        <dbReference type="ARBA" id="ARBA00022679"/>
    </source>
</evidence>
<evidence type="ECO:0000313" key="6">
    <source>
        <dbReference type="Proteomes" id="UP000294221"/>
    </source>
</evidence>
<accession>A0A4Q5A6F3</accession>